<dbReference type="SUPFAM" id="SSF51011">
    <property type="entry name" value="Glycosyl hydrolase domain"/>
    <property type="match status" value="1"/>
</dbReference>
<organism evidence="10 11">
    <name type="scientific">Pseudaeromonas paramecii</name>
    <dbReference type="NCBI Taxonomy" id="2138166"/>
    <lineage>
        <taxon>Bacteria</taxon>
        <taxon>Pseudomonadati</taxon>
        <taxon>Pseudomonadota</taxon>
        <taxon>Gammaproteobacteria</taxon>
        <taxon>Aeromonadales</taxon>
        <taxon>Aeromonadaceae</taxon>
        <taxon>Pseudaeromonas</taxon>
    </lineage>
</organism>
<dbReference type="SUPFAM" id="SSF51445">
    <property type="entry name" value="(Trans)glycosidases"/>
    <property type="match status" value="1"/>
</dbReference>
<keyword evidence="3 6" id="KW-0119">Carbohydrate metabolism</keyword>
<reference evidence="11" key="1">
    <citation type="journal article" date="2019" name="Int. J. Syst. Evol. Microbiol.">
        <title>The Global Catalogue of Microorganisms (GCM) 10K type strain sequencing project: providing services to taxonomists for standard genome sequencing and annotation.</title>
        <authorList>
            <consortium name="The Broad Institute Genomics Platform"/>
            <consortium name="The Broad Institute Genome Sequencing Center for Infectious Disease"/>
            <person name="Wu L."/>
            <person name="Ma J."/>
        </authorList>
    </citation>
    <scope>NUCLEOTIDE SEQUENCE [LARGE SCALE GENOMIC DNA]</scope>
    <source>
        <strain evidence="11">JCM 32226</strain>
    </source>
</reference>
<feature type="signal peptide" evidence="7">
    <location>
        <begin position="1"/>
        <end position="20"/>
    </location>
</feature>
<dbReference type="Gene3D" id="3.20.20.80">
    <property type="entry name" value="Glycosidases"/>
    <property type="match status" value="1"/>
</dbReference>
<proteinExistence type="inferred from homology"/>
<dbReference type="InterPro" id="IPR017853">
    <property type="entry name" value="GH"/>
</dbReference>
<evidence type="ECO:0000259" key="9">
    <source>
        <dbReference type="SMART" id="SM00810"/>
    </source>
</evidence>
<evidence type="ECO:0000256" key="4">
    <source>
        <dbReference type="ARBA" id="ARBA00023295"/>
    </source>
</evidence>
<sequence>MKLQCLALSVVAALAFEAQAAVPENNTDIMLQGFQWTSASAGNWYSQLEANADEIAAAGFDMVWLPPPSQAGSNEGYLPEQLYDLNSKYGTETELASLISALHNNGVKAIADIVINHRNGTGSWCGFANPNWSMQAITSDDEAWGASGSNCTGTRGNADSGGGYSAARDIDHSQSFVQTSIEDWMNTTLKGVGFDGWRYDYVKGYSGSYVGIYNNATNPYFSVGEYWTSLCYNGEGCGSDANYPDAHRQLLVNWVSATGGTSAVFDFTTKGLLNRALETYNYAILKDSSGKPQGAIGWWPSHSVTFVDNHDTGPSGACGSGQNHWPVPCDKVMQAYAYIMTHPGVPSVYYTHYFNWGLGTQIKSLMALRKAQGLNSNSVVTIDTATQGLYAAYIDGKVAMKMGSTSWSPSGSNWVLAQSGTDWAIWTKAADEDDTTSDYQRTVVLIYGQTASGEDMFVRGGIDHTYAANNLGLTCTSSNYSCAIPITHNNLRNATTAPWKANDTYLDWYGTESSQSTAAEGTAMDWTTDVWPSSWGTAKTVAVDGYGVETLNTYGQHYWMLDVQMDCSKAVDGVWFEFKTYIKNGAGWEANVSQSGTPYSSGNHFAKCGKVNVFQRGVSEPVSIHDFP</sequence>
<evidence type="ECO:0000313" key="10">
    <source>
        <dbReference type="EMBL" id="GAA4497795.1"/>
    </source>
</evidence>
<protein>
    <recommendedName>
        <fullName evidence="6">Alpha-amylase</fullName>
        <ecNumber evidence="6">3.2.1.1</ecNumber>
    </recommendedName>
</protein>
<accession>A0ABP8Q8B6</accession>
<evidence type="ECO:0000259" key="8">
    <source>
        <dbReference type="SMART" id="SM00642"/>
    </source>
</evidence>
<evidence type="ECO:0000313" key="11">
    <source>
        <dbReference type="Proteomes" id="UP001501321"/>
    </source>
</evidence>
<dbReference type="SMART" id="SM00810">
    <property type="entry name" value="Alpha-amyl_C2"/>
    <property type="match status" value="1"/>
</dbReference>
<keyword evidence="7" id="KW-0732">Signal</keyword>
<evidence type="ECO:0000256" key="1">
    <source>
        <dbReference type="ARBA" id="ARBA00008061"/>
    </source>
</evidence>
<dbReference type="SMART" id="SM00642">
    <property type="entry name" value="Aamy"/>
    <property type="match status" value="1"/>
</dbReference>
<evidence type="ECO:0000256" key="3">
    <source>
        <dbReference type="ARBA" id="ARBA00023277"/>
    </source>
</evidence>
<keyword evidence="4 6" id="KW-0326">Glycosidase</keyword>
<name>A0ABP8Q8B6_9GAMM</name>
<comment type="caution">
    <text evidence="10">The sequence shown here is derived from an EMBL/GenBank/DDBJ whole genome shotgun (WGS) entry which is preliminary data.</text>
</comment>
<feature type="chain" id="PRO_5045598261" description="Alpha-amylase" evidence="7">
    <location>
        <begin position="21"/>
        <end position="628"/>
    </location>
</feature>
<dbReference type="CDD" id="cd11314">
    <property type="entry name" value="AmyAc_arch_bac_plant_AmyA"/>
    <property type="match status" value="1"/>
</dbReference>
<dbReference type="InterPro" id="IPR012850">
    <property type="entry name" value="A-amylase_bs_C"/>
</dbReference>
<evidence type="ECO:0000256" key="6">
    <source>
        <dbReference type="RuleBase" id="RU361134"/>
    </source>
</evidence>
<keyword evidence="2 6" id="KW-0378">Hydrolase</keyword>
<comment type="catalytic activity">
    <reaction evidence="6">
        <text>Endohydrolysis of (1-&gt;4)-alpha-D-glucosidic linkages in polysaccharides containing three or more (1-&gt;4)-alpha-linked D-glucose units.</text>
        <dbReference type="EC" id="3.2.1.1"/>
    </reaction>
</comment>
<dbReference type="EMBL" id="BAABFC010000010">
    <property type="protein sequence ID" value="GAA4497795.1"/>
    <property type="molecule type" value="Genomic_DNA"/>
</dbReference>
<dbReference type="InterPro" id="IPR006046">
    <property type="entry name" value="Alpha_amylase"/>
</dbReference>
<keyword evidence="11" id="KW-1185">Reference proteome</keyword>
<comment type="similarity">
    <text evidence="1 5">Belongs to the glycosyl hydrolase 13 family.</text>
</comment>
<dbReference type="EC" id="3.2.1.1" evidence="6"/>
<dbReference type="PANTHER" id="PTHR43447">
    <property type="entry name" value="ALPHA-AMYLASE"/>
    <property type="match status" value="1"/>
</dbReference>
<dbReference type="InterPro" id="IPR006047">
    <property type="entry name" value="GH13_cat_dom"/>
</dbReference>
<dbReference type="Proteomes" id="UP001501321">
    <property type="component" value="Unassembled WGS sequence"/>
</dbReference>
<evidence type="ECO:0000256" key="2">
    <source>
        <dbReference type="ARBA" id="ARBA00022801"/>
    </source>
</evidence>
<dbReference type="RefSeq" id="WP_345011607.1">
    <property type="nucleotide sequence ID" value="NZ_BAABFC010000010.1"/>
</dbReference>
<dbReference type="InterPro" id="IPR013780">
    <property type="entry name" value="Glyco_hydro_b"/>
</dbReference>
<dbReference type="Pfam" id="PF00128">
    <property type="entry name" value="Alpha-amylase"/>
    <property type="match status" value="1"/>
</dbReference>
<dbReference type="PRINTS" id="PR00110">
    <property type="entry name" value="ALPHAAMYLASE"/>
</dbReference>
<dbReference type="Pfam" id="PF07821">
    <property type="entry name" value="Alpha-amyl_C2"/>
    <property type="match status" value="1"/>
</dbReference>
<dbReference type="Gene3D" id="2.60.40.1180">
    <property type="entry name" value="Golgi alpha-mannosidase II"/>
    <property type="match status" value="1"/>
</dbReference>
<gene>
    <name evidence="10" type="ORF">GCM10023095_14920</name>
</gene>
<feature type="domain" description="Glycosyl hydrolase family 13 catalytic" evidence="8">
    <location>
        <begin position="28"/>
        <end position="369"/>
    </location>
</feature>
<evidence type="ECO:0000256" key="7">
    <source>
        <dbReference type="SAM" id="SignalP"/>
    </source>
</evidence>
<feature type="domain" description="Alpha-amylase C-terminal beta-sheet" evidence="9">
    <location>
        <begin position="370"/>
        <end position="428"/>
    </location>
</feature>
<evidence type="ECO:0000256" key="5">
    <source>
        <dbReference type="RuleBase" id="RU003615"/>
    </source>
</evidence>